<feature type="region of interest" description="Disordered" evidence="6">
    <location>
        <begin position="121"/>
        <end position="155"/>
    </location>
</feature>
<protein>
    <recommendedName>
        <fullName evidence="2">Histone-lysine N-methyltransferase, H3 lysine-79 specific</fullName>
        <ecNumber evidence="1">2.1.1.360</ecNumber>
    </recommendedName>
    <alternativeName>
        <fullName evidence="4">Histone H3-K79 methyltransferase</fullName>
    </alternativeName>
</protein>
<feature type="region of interest" description="Disordered" evidence="6">
    <location>
        <begin position="443"/>
        <end position="470"/>
    </location>
</feature>
<evidence type="ECO:0000256" key="1">
    <source>
        <dbReference type="ARBA" id="ARBA00012190"/>
    </source>
</evidence>
<dbReference type="SUPFAM" id="SSF53335">
    <property type="entry name" value="S-adenosyl-L-methionine-dependent methyltransferases"/>
    <property type="match status" value="1"/>
</dbReference>
<comment type="caution">
    <text evidence="8">The sequence shown here is derived from an EMBL/GenBank/DDBJ whole genome shotgun (WGS) entry which is preliminary data.</text>
</comment>
<dbReference type="Pfam" id="PF08123">
    <property type="entry name" value="DOT1"/>
    <property type="match status" value="1"/>
</dbReference>
<feature type="compositionally biased region" description="Low complexity" evidence="6">
    <location>
        <begin position="298"/>
        <end position="308"/>
    </location>
</feature>
<dbReference type="InterPro" id="IPR030445">
    <property type="entry name" value="H3-K79_meTrfase"/>
</dbReference>
<dbReference type="PANTHER" id="PTHR21451:SF19">
    <property type="entry name" value="ACTIVATED IN BLOCKED UNFOLDED PROTEIN RESPONSE"/>
    <property type="match status" value="1"/>
</dbReference>
<dbReference type="PANTHER" id="PTHR21451">
    <property type="entry name" value="HISTONE H3 METHYLTRANSFERASE"/>
    <property type="match status" value="1"/>
</dbReference>
<evidence type="ECO:0000259" key="7">
    <source>
        <dbReference type="Pfam" id="PF08123"/>
    </source>
</evidence>
<proteinExistence type="predicted"/>
<dbReference type="EMBL" id="VLTO01000027">
    <property type="protein sequence ID" value="KAA0173978.1"/>
    <property type="molecule type" value="Genomic_DNA"/>
</dbReference>
<comment type="catalytic activity">
    <reaction evidence="5">
        <text>L-lysyl(79)-[histone H3] + 3 S-adenosyl-L-methionine = N(6),N(6),N(6)-trimethyl-L-lysyl(79)-[histone H3] + 3 S-adenosyl-L-homocysteine + 3 H(+)</text>
        <dbReference type="Rhea" id="RHEA:60328"/>
        <dbReference type="Rhea" id="RHEA-COMP:15549"/>
        <dbReference type="Rhea" id="RHEA-COMP:15552"/>
        <dbReference type="ChEBI" id="CHEBI:15378"/>
        <dbReference type="ChEBI" id="CHEBI:29969"/>
        <dbReference type="ChEBI" id="CHEBI:57856"/>
        <dbReference type="ChEBI" id="CHEBI:59789"/>
        <dbReference type="ChEBI" id="CHEBI:61961"/>
        <dbReference type="EC" id="2.1.1.360"/>
    </reaction>
</comment>
<name>A0A5A8E9N3_CAFRO</name>
<accession>A0A5A8E9N3</accession>
<dbReference type="EC" id="2.1.1.360" evidence="1"/>
<evidence type="ECO:0000256" key="3">
    <source>
        <dbReference type="ARBA" id="ARBA00022853"/>
    </source>
</evidence>
<dbReference type="Gene3D" id="3.40.50.150">
    <property type="entry name" value="Vaccinia Virus protein VP39"/>
    <property type="match status" value="1"/>
</dbReference>
<dbReference type="GO" id="GO:0140956">
    <property type="term" value="F:histone H3K79 trimethyltransferase activity"/>
    <property type="evidence" value="ECO:0007669"/>
    <property type="project" value="UniProtKB-EC"/>
</dbReference>
<evidence type="ECO:0000256" key="5">
    <source>
        <dbReference type="ARBA" id="ARBA00047770"/>
    </source>
</evidence>
<feature type="compositionally biased region" description="Acidic residues" evidence="6">
    <location>
        <begin position="137"/>
        <end position="155"/>
    </location>
</feature>
<dbReference type="Proteomes" id="UP000322899">
    <property type="component" value="Unassembled WGS sequence"/>
</dbReference>
<reference evidence="8 9" key="1">
    <citation type="submission" date="2019-07" db="EMBL/GenBank/DDBJ databases">
        <title>Genomes of Cafeteria roenbergensis.</title>
        <authorList>
            <person name="Fischer M.G."/>
            <person name="Hackl T."/>
            <person name="Roman M."/>
        </authorList>
    </citation>
    <scope>NUCLEOTIDE SEQUENCE [LARGE SCALE GENOMIC DNA]</scope>
    <source>
        <strain evidence="8 9">E4-10P</strain>
    </source>
</reference>
<keyword evidence="3" id="KW-0156">Chromatin regulator</keyword>
<evidence type="ECO:0000256" key="6">
    <source>
        <dbReference type="SAM" id="MobiDB-lite"/>
    </source>
</evidence>
<feature type="compositionally biased region" description="Basic and acidic residues" evidence="6">
    <location>
        <begin position="247"/>
        <end position="256"/>
    </location>
</feature>
<dbReference type="InterPro" id="IPR029063">
    <property type="entry name" value="SAM-dependent_MTases_sf"/>
</dbReference>
<feature type="region of interest" description="Disordered" evidence="6">
    <location>
        <begin position="288"/>
        <end position="308"/>
    </location>
</feature>
<dbReference type="InterPro" id="IPR025789">
    <property type="entry name" value="DOT1_dom"/>
</dbReference>
<organism evidence="8 9">
    <name type="scientific">Cafeteria roenbergensis</name>
    <name type="common">Marine flagellate</name>
    <dbReference type="NCBI Taxonomy" id="33653"/>
    <lineage>
        <taxon>Eukaryota</taxon>
        <taxon>Sar</taxon>
        <taxon>Stramenopiles</taxon>
        <taxon>Bigyra</taxon>
        <taxon>Opalozoa</taxon>
        <taxon>Bicosoecida</taxon>
        <taxon>Cafeteriaceae</taxon>
        <taxon>Cafeteria</taxon>
    </lineage>
</organism>
<feature type="domain" description="DOT1" evidence="7">
    <location>
        <begin position="541"/>
        <end position="654"/>
    </location>
</feature>
<dbReference type="OrthoDB" id="443402at2759"/>
<dbReference type="GO" id="GO:0051726">
    <property type="term" value="P:regulation of cell cycle"/>
    <property type="evidence" value="ECO:0007669"/>
    <property type="project" value="InterPro"/>
</dbReference>
<sequence length="686" mass="70674">MSVSVARVYACFEAATWTSLSKCEVLVQADGQVVASRARDGVRILFGRPCPLPEPELNDTQHDGDGKPCYVVAWFNGNAFGRPDLDPQRRVGAAFRFYSGAEAADAFAAIASSAAALAGGGPRADGSYAPGGAAGTDGEEQEEAEDEEADEEVDVDVTSLLRLSATLLRREEDISGRGVGSGTADAASASRGQAAAATASAAAAAPVGGSAGGAILDGWVSAGSGVVQLVRVTHRRQDPEWWSSGDESAREWEAAARGEAVPSPPSAQPGSVPGAAPSLIELVMQLDEPDAGGPFSKPAPAATATATATAEGSSAGAGAGAETGVSAGSGVTLLLRHAVSADLRLLPAFAAAGANSDMSVVRSGGGEGWEGGVSSGAAAALADPRLASALLLEAVDERLGSEDDMDVVPFMLSFDSPVDAARFRLAYERAQALVADDAGGDALGEAGGADAGTEWEGEEPGEHGAGRGAGLSEEEAMAVHEQLFRSLPFAVVRALSAEERQRRGLVTAQLAYSEARFDGMAGLISVMRDELALTALTRGGGKFVDLGSGVGKALMAAALLHSFDECVGIELLRPLHEAAVAMLDRFDRTARQALPASRRRVAVQLVRDDLARIPWLDADVVLCISTTFDATLMSRIAAISNDMSVGAVFVTTTTRLPSARWAVRQRYEFDLAHGSVTAFVHEKVMP</sequence>
<feature type="region of interest" description="Disordered" evidence="6">
    <location>
        <begin position="238"/>
        <end position="275"/>
    </location>
</feature>
<evidence type="ECO:0000256" key="4">
    <source>
        <dbReference type="ARBA" id="ARBA00029821"/>
    </source>
</evidence>
<evidence type="ECO:0000313" key="8">
    <source>
        <dbReference type="EMBL" id="KAA0173978.1"/>
    </source>
</evidence>
<gene>
    <name evidence="8" type="ORF">FNF27_04539</name>
</gene>
<dbReference type="AlphaFoldDB" id="A0A5A8E9N3"/>
<evidence type="ECO:0000256" key="2">
    <source>
        <dbReference type="ARBA" id="ARBA00020987"/>
    </source>
</evidence>
<evidence type="ECO:0000313" key="9">
    <source>
        <dbReference type="Proteomes" id="UP000322899"/>
    </source>
</evidence>